<feature type="signal peptide" evidence="2">
    <location>
        <begin position="1"/>
        <end position="21"/>
    </location>
</feature>
<dbReference type="InterPro" id="IPR030395">
    <property type="entry name" value="GP_PDE_dom"/>
</dbReference>
<reference evidence="4" key="1">
    <citation type="submission" date="2021-04" db="EMBL/GenBank/DDBJ databases">
        <title>Sequencing of actinobacteria type strains.</title>
        <authorList>
            <person name="Nguyen G.-S."/>
            <person name="Wentzel A."/>
        </authorList>
    </citation>
    <scope>NUCLEOTIDE SEQUENCE</scope>
    <source>
        <strain evidence="4">DSM 42095</strain>
    </source>
</reference>
<dbReference type="GO" id="GO:0006629">
    <property type="term" value="P:lipid metabolic process"/>
    <property type="evidence" value="ECO:0007669"/>
    <property type="project" value="InterPro"/>
</dbReference>
<dbReference type="EMBL" id="JAGSMN010000428">
    <property type="protein sequence ID" value="MBR7675099.1"/>
    <property type="molecule type" value="Genomic_DNA"/>
</dbReference>
<dbReference type="GO" id="GO:0008081">
    <property type="term" value="F:phosphoric diester hydrolase activity"/>
    <property type="evidence" value="ECO:0007669"/>
    <property type="project" value="InterPro"/>
</dbReference>
<organism evidence="4 5">
    <name type="scientific">Streptomyces daliensis</name>
    <dbReference type="NCBI Taxonomy" id="299421"/>
    <lineage>
        <taxon>Bacteria</taxon>
        <taxon>Bacillati</taxon>
        <taxon>Actinomycetota</taxon>
        <taxon>Actinomycetes</taxon>
        <taxon>Kitasatosporales</taxon>
        <taxon>Streptomycetaceae</taxon>
        <taxon>Streptomyces</taxon>
    </lineage>
</organism>
<comment type="caution">
    <text evidence="4">The sequence shown here is derived from an EMBL/GenBank/DDBJ whole genome shotgun (WGS) entry which is preliminary data.</text>
</comment>
<feature type="chain" id="PRO_5038451360" evidence="2">
    <location>
        <begin position="22"/>
        <end position="293"/>
    </location>
</feature>
<evidence type="ECO:0000256" key="2">
    <source>
        <dbReference type="SAM" id="SignalP"/>
    </source>
</evidence>
<dbReference type="PROSITE" id="PS51704">
    <property type="entry name" value="GP_PDE"/>
    <property type="match status" value="1"/>
</dbReference>
<evidence type="ECO:0000313" key="4">
    <source>
        <dbReference type="EMBL" id="MBR7675099.1"/>
    </source>
</evidence>
<dbReference type="AlphaFoldDB" id="A0A8T4ISN4"/>
<evidence type="ECO:0000313" key="5">
    <source>
        <dbReference type="Proteomes" id="UP000675554"/>
    </source>
</evidence>
<dbReference type="CDD" id="cd08556">
    <property type="entry name" value="GDPD"/>
    <property type="match status" value="1"/>
</dbReference>
<dbReference type="Pfam" id="PF03009">
    <property type="entry name" value="GDPD"/>
    <property type="match status" value="1"/>
</dbReference>
<feature type="compositionally biased region" description="Low complexity" evidence="1">
    <location>
        <begin position="26"/>
        <end position="37"/>
    </location>
</feature>
<feature type="region of interest" description="Disordered" evidence="1">
    <location>
        <begin position="26"/>
        <end position="46"/>
    </location>
</feature>
<dbReference type="PANTHER" id="PTHR46211">
    <property type="entry name" value="GLYCEROPHOSPHORYL DIESTER PHOSPHODIESTERASE"/>
    <property type="match status" value="1"/>
</dbReference>
<evidence type="ECO:0000259" key="3">
    <source>
        <dbReference type="PROSITE" id="PS51704"/>
    </source>
</evidence>
<dbReference type="InterPro" id="IPR017946">
    <property type="entry name" value="PLC-like_Pdiesterase_TIM-brl"/>
</dbReference>
<keyword evidence="2" id="KW-0732">Signal</keyword>
<protein>
    <submittedName>
        <fullName evidence="4">Glycerophosphodiester phosphodiesterase</fullName>
    </submittedName>
</protein>
<dbReference type="Gene3D" id="3.20.20.190">
    <property type="entry name" value="Phosphatidylinositol (PI) phosphodiesterase"/>
    <property type="match status" value="1"/>
</dbReference>
<keyword evidence="5" id="KW-1185">Reference proteome</keyword>
<dbReference type="Proteomes" id="UP000675554">
    <property type="component" value="Unassembled WGS sequence"/>
</dbReference>
<name>A0A8T4ISN4_9ACTN</name>
<proteinExistence type="predicted"/>
<evidence type="ECO:0000256" key="1">
    <source>
        <dbReference type="SAM" id="MobiDB-lite"/>
    </source>
</evidence>
<dbReference type="SUPFAM" id="SSF51695">
    <property type="entry name" value="PLC-like phosphodiesterases"/>
    <property type="match status" value="1"/>
</dbReference>
<sequence>MLIKAVLVPLLSLVLAAPLHSAVAAPATEPATEPAAAPRDDDPARALAPHGRVTYTAHRGGSLEVPENSMSGLTEALRRGTASALDVDVRRLRDGTLVATHDATLNRTTTAKGPVHKLDRHQWGRIWLRHSPRLRGSWPREHPPTLAKVLDRFGGHTPLVLELKDPAGLGRLGSMLRGRKLTGSVHVQSNSVALAARARSEGLLTSVWRSARQLRTDRPERWRRTVDILSVDHRARARDVRRAVDSGVARVWGHTVNTPAARDRMVRLGCETIVTDAPGLLTRTPRRTAAPLG</sequence>
<accession>A0A8T4ISN4</accession>
<feature type="domain" description="GP-PDE" evidence="3">
    <location>
        <begin position="53"/>
        <end position="285"/>
    </location>
</feature>
<dbReference type="PANTHER" id="PTHR46211:SF14">
    <property type="entry name" value="GLYCEROPHOSPHODIESTER PHOSPHODIESTERASE"/>
    <property type="match status" value="1"/>
</dbReference>
<gene>
    <name evidence="4" type="ORF">KDA82_19140</name>
</gene>